<dbReference type="InterPro" id="IPR000210">
    <property type="entry name" value="BTB/POZ_dom"/>
</dbReference>
<dbReference type="SUPFAM" id="SSF54695">
    <property type="entry name" value="POZ domain"/>
    <property type="match status" value="2"/>
</dbReference>
<proteinExistence type="predicted"/>
<organism evidence="3 4">
    <name type="scientific">Hymenoscyphus fraxineus</name>
    <dbReference type="NCBI Taxonomy" id="746836"/>
    <lineage>
        <taxon>Eukaryota</taxon>
        <taxon>Fungi</taxon>
        <taxon>Dikarya</taxon>
        <taxon>Ascomycota</taxon>
        <taxon>Pezizomycotina</taxon>
        <taxon>Leotiomycetes</taxon>
        <taxon>Helotiales</taxon>
        <taxon>Helotiaceae</taxon>
        <taxon>Hymenoscyphus</taxon>
    </lineage>
</organism>
<dbReference type="CDD" id="cd18186">
    <property type="entry name" value="BTB_POZ_ZBTB_KLHL-like"/>
    <property type="match status" value="2"/>
</dbReference>
<dbReference type="OrthoDB" id="6359816at2759"/>
<dbReference type="PROSITE" id="PS50097">
    <property type="entry name" value="BTB"/>
    <property type="match status" value="2"/>
</dbReference>
<dbReference type="EMBL" id="CAJVRL010000037">
    <property type="protein sequence ID" value="CAG8950511.1"/>
    <property type="molecule type" value="Genomic_DNA"/>
</dbReference>
<dbReference type="SMART" id="SM00225">
    <property type="entry name" value="BTB"/>
    <property type="match status" value="2"/>
</dbReference>
<sequence>MNGKPPALRPAPRESTNLLDFLSSLRNDSKYTDLEIQCQGRVFKVHKAIVCGQVEFFASCANLPFQVSGSLYISSSCGTSFESQTGIIKLDDDIPEIVGYLIEFLYTEKYKVLDGFDGVRRSDPKFPASTNSELLVHSRVYTIADKFLIPNLKKLAAERFEIELKKINANNLEVFTPVLRDVFEGSGPDDMQLKDMCTAMAARLYSDLASNEGFVSLCKENGEICFGILEAVEKPSTYLKDSDWLSVIVLSTTIPQIFHILCQRIDIVSHSPQIDLPYIAPDAEIMMSSTPATAVGTSPQPPVAADSTKRSLSDGINPPSKRLATSSLLGVVASLLDDEDYSDLKIRCKDKVFAVHKNIVCKQVDFFAKCVKGPFKESQTGIIDLEDDIPEIVALFIEYLYTGDYQYDQAPENPPTATISNPTAYREPSKPTSSKPHVFGQPSVAKTNKPAVFGHVSVATTAGAISENTTAPETPANTAEKTSVLLIHSQVYTLADKFCVESLKKFASEKFRQAINYLHHPSQMYMFTAVLQTVFEGSTENDRVLKDLCVSFAAQFYLDLVKMDEFKDFCRLNGDVCFEILDNIAERERKKAGTPGFGTPNIISAPIAPSVITQTFVHPKSIVITTLIEDLCQQVGKLFASLSGQ</sequence>
<evidence type="ECO:0000259" key="2">
    <source>
        <dbReference type="PROSITE" id="PS50097"/>
    </source>
</evidence>
<dbReference type="Gene3D" id="3.30.710.10">
    <property type="entry name" value="Potassium Channel Kv1.1, Chain A"/>
    <property type="match status" value="2"/>
</dbReference>
<protein>
    <recommendedName>
        <fullName evidence="2">BTB domain-containing protein</fullName>
    </recommendedName>
</protein>
<dbReference type="Proteomes" id="UP000696280">
    <property type="component" value="Unassembled WGS sequence"/>
</dbReference>
<feature type="region of interest" description="Disordered" evidence="1">
    <location>
        <begin position="411"/>
        <end position="440"/>
    </location>
</feature>
<evidence type="ECO:0000256" key="1">
    <source>
        <dbReference type="SAM" id="MobiDB-lite"/>
    </source>
</evidence>
<dbReference type="AlphaFoldDB" id="A0A9N9PKZ2"/>
<dbReference type="Pfam" id="PF00651">
    <property type="entry name" value="BTB"/>
    <property type="match status" value="2"/>
</dbReference>
<accession>A0A9N9PKZ2</accession>
<gene>
    <name evidence="3" type="ORF">HYFRA_00007008</name>
</gene>
<feature type="region of interest" description="Disordered" evidence="1">
    <location>
        <begin position="292"/>
        <end position="316"/>
    </location>
</feature>
<evidence type="ECO:0000313" key="3">
    <source>
        <dbReference type="EMBL" id="CAG8950511.1"/>
    </source>
</evidence>
<keyword evidence="4" id="KW-1185">Reference proteome</keyword>
<feature type="domain" description="BTB" evidence="2">
    <location>
        <begin position="32"/>
        <end position="114"/>
    </location>
</feature>
<comment type="caution">
    <text evidence="3">The sequence shown here is derived from an EMBL/GenBank/DDBJ whole genome shotgun (WGS) entry which is preliminary data.</text>
</comment>
<feature type="domain" description="BTB" evidence="2">
    <location>
        <begin position="342"/>
        <end position="409"/>
    </location>
</feature>
<reference evidence="3" key="1">
    <citation type="submission" date="2021-07" db="EMBL/GenBank/DDBJ databases">
        <authorList>
            <person name="Durling M."/>
        </authorList>
    </citation>
    <scope>NUCLEOTIDE SEQUENCE</scope>
</reference>
<dbReference type="PANTHER" id="PTHR47843:SF5">
    <property type="entry name" value="BTB_POZ DOMAIN PROTEIN"/>
    <property type="match status" value="1"/>
</dbReference>
<name>A0A9N9PKZ2_9HELO</name>
<evidence type="ECO:0000313" key="4">
    <source>
        <dbReference type="Proteomes" id="UP000696280"/>
    </source>
</evidence>
<dbReference type="PANTHER" id="PTHR47843">
    <property type="entry name" value="BTB DOMAIN-CONTAINING PROTEIN-RELATED"/>
    <property type="match status" value="1"/>
</dbReference>
<dbReference type="InterPro" id="IPR011333">
    <property type="entry name" value="SKP1/BTB/POZ_sf"/>
</dbReference>